<keyword evidence="2" id="KW-1185">Reference proteome</keyword>
<dbReference type="InterPro" id="IPR036691">
    <property type="entry name" value="Endo/exonu/phosph_ase_sf"/>
</dbReference>
<name>A0A445M216_GLYSO</name>
<comment type="caution">
    <text evidence="1">The sequence shown here is derived from an EMBL/GenBank/DDBJ whole genome shotgun (WGS) entry which is preliminary data.</text>
</comment>
<dbReference type="Gene3D" id="3.60.10.10">
    <property type="entry name" value="Endonuclease/exonuclease/phosphatase"/>
    <property type="match status" value="1"/>
</dbReference>
<organism evidence="1 2">
    <name type="scientific">Glycine soja</name>
    <name type="common">Wild soybean</name>
    <dbReference type="NCBI Taxonomy" id="3848"/>
    <lineage>
        <taxon>Eukaryota</taxon>
        <taxon>Viridiplantae</taxon>
        <taxon>Streptophyta</taxon>
        <taxon>Embryophyta</taxon>
        <taxon>Tracheophyta</taxon>
        <taxon>Spermatophyta</taxon>
        <taxon>Magnoliopsida</taxon>
        <taxon>eudicotyledons</taxon>
        <taxon>Gunneridae</taxon>
        <taxon>Pentapetalae</taxon>
        <taxon>rosids</taxon>
        <taxon>fabids</taxon>
        <taxon>Fabales</taxon>
        <taxon>Fabaceae</taxon>
        <taxon>Papilionoideae</taxon>
        <taxon>50 kb inversion clade</taxon>
        <taxon>NPAAA clade</taxon>
        <taxon>indigoferoid/millettioid clade</taxon>
        <taxon>Phaseoleae</taxon>
        <taxon>Glycine</taxon>
        <taxon>Glycine subgen. Soja</taxon>
    </lineage>
</organism>
<gene>
    <name evidence="1" type="ORF">D0Y65_001240</name>
</gene>
<dbReference type="Proteomes" id="UP000289340">
    <property type="component" value="Chromosome 1"/>
</dbReference>
<dbReference type="AlphaFoldDB" id="A0A445M216"/>
<dbReference type="EMBL" id="QZWG01000001">
    <property type="protein sequence ID" value="RZC29584.1"/>
    <property type="molecule type" value="Genomic_DNA"/>
</dbReference>
<accession>A0A445M216</accession>
<dbReference type="PANTHER" id="PTHR31286">
    <property type="entry name" value="GLYCINE-RICH CELL WALL STRUCTURAL PROTEIN 1.8-LIKE"/>
    <property type="match status" value="1"/>
</dbReference>
<reference evidence="1 2" key="1">
    <citation type="submission" date="2018-09" db="EMBL/GenBank/DDBJ databases">
        <title>A high-quality reference genome of wild soybean provides a powerful tool to mine soybean genomes.</title>
        <authorList>
            <person name="Xie M."/>
            <person name="Chung C.Y.L."/>
            <person name="Li M.-W."/>
            <person name="Wong F.-L."/>
            <person name="Chan T.-F."/>
            <person name="Lam H.-M."/>
        </authorList>
    </citation>
    <scope>NUCLEOTIDE SEQUENCE [LARGE SCALE GENOMIC DNA]</scope>
    <source>
        <strain evidence="2">cv. W05</strain>
        <tissue evidence="1">Hypocotyl of etiolated seedlings</tissue>
    </source>
</reference>
<dbReference type="InterPro" id="IPR040256">
    <property type="entry name" value="At4g02000-like"/>
</dbReference>
<evidence type="ECO:0000313" key="2">
    <source>
        <dbReference type="Proteomes" id="UP000289340"/>
    </source>
</evidence>
<sequence>MDEGPLMVFDHYLTMQLWSPEFASPTTTIDKKMVWIRFPGLNLYFYDESILLALATRVGSPIKANENTLDFTRGRVARVCIEVDLNKPVIGKVWMKGHWYKVEYEDKDVGVNGIDDPVQSDENLVEQSDAMELVWFTVGFKPIFIQEANGHADGIWILSNRADLSFQFVDTHPQIITFSVSKLQQIWFCSGIYASPNPILHACFRDHLVSLRSRMNEPWLIAGDMNEILQPSEVAGGNVLLARSNIFRDVVDSCNFIDMPTVGGPLT</sequence>
<proteinExistence type="predicted"/>
<evidence type="ECO:0000313" key="1">
    <source>
        <dbReference type="EMBL" id="RZC29584.1"/>
    </source>
</evidence>
<dbReference type="PANTHER" id="PTHR31286:SF171">
    <property type="entry name" value="CCHC-TYPE DOMAIN-CONTAINING PROTEIN"/>
    <property type="match status" value="1"/>
</dbReference>
<protein>
    <submittedName>
        <fullName evidence="1">Uncharacterized protein</fullName>
    </submittedName>
</protein>
<dbReference type="SUPFAM" id="SSF56219">
    <property type="entry name" value="DNase I-like"/>
    <property type="match status" value="1"/>
</dbReference>